<gene>
    <name evidence="3" type="ORF">Asi02nite_16230</name>
</gene>
<dbReference type="InterPro" id="IPR037523">
    <property type="entry name" value="VOC_core"/>
</dbReference>
<reference evidence="3 4" key="1">
    <citation type="submission" date="2021-01" db="EMBL/GenBank/DDBJ databases">
        <title>Whole genome shotgun sequence of Asanoa siamensis NBRC 107932.</title>
        <authorList>
            <person name="Komaki H."/>
            <person name="Tamura T."/>
        </authorList>
    </citation>
    <scope>NUCLEOTIDE SEQUENCE [LARGE SCALE GENOMIC DNA]</scope>
    <source>
        <strain evidence="3 4">NBRC 107932</strain>
    </source>
</reference>
<protein>
    <recommendedName>
        <fullName evidence="2">VOC domain-containing protein</fullName>
    </recommendedName>
</protein>
<feature type="region of interest" description="Disordered" evidence="1">
    <location>
        <begin position="1"/>
        <end position="22"/>
    </location>
</feature>
<name>A0ABQ4CLG3_9ACTN</name>
<dbReference type="CDD" id="cd07247">
    <property type="entry name" value="SgaA_N_like"/>
    <property type="match status" value="1"/>
</dbReference>
<organism evidence="3 4">
    <name type="scientific">Asanoa siamensis</name>
    <dbReference type="NCBI Taxonomy" id="926357"/>
    <lineage>
        <taxon>Bacteria</taxon>
        <taxon>Bacillati</taxon>
        <taxon>Actinomycetota</taxon>
        <taxon>Actinomycetes</taxon>
        <taxon>Micromonosporales</taxon>
        <taxon>Micromonosporaceae</taxon>
        <taxon>Asanoa</taxon>
    </lineage>
</organism>
<dbReference type="InterPro" id="IPR029068">
    <property type="entry name" value="Glyas_Bleomycin-R_OHBP_Dase"/>
</dbReference>
<dbReference type="PANTHER" id="PTHR33993:SF14">
    <property type="entry name" value="GB|AAF24581.1"/>
    <property type="match status" value="1"/>
</dbReference>
<keyword evidence="4" id="KW-1185">Reference proteome</keyword>
<comment type="caution">
    <text evidence="3">The sequence shown here is derived from an EMBL/GenBank/DDBJ whole genome shotgun (WGS) entry which is preliminary data.</text>
</comment>
<sequence>MADVDSVDIKEPEGSNVPGWFDLSTPDSDRARAFYAELLGWKVQTLDDSYSLIVDKHGEATGGIGSAGPDAPYTGLVVYFPVDNVDAAIEKAEKLGATRVFDPVEVPGRNKICVFKDLDGNAVGLMGP</sequence>
<evidence type="ECO:0000313" key="4">
    <source>
        <dbReference type="Proteomes" id="UP000604117"/>
    </source>
</evidence>
<dbReference type="InterPro" id="IPR052164">
    <property type="entry name" value="Anthracycline_SecMetBiosynth"/>
</dbReference>
<dbReference type="PROSITE" id="PS51819">
    <property type="entry name" value="VOC"/>
    <property type="match status" value="1"/>
</dbReference>
<dbReference type="Gene3D" id="3.10.180.10">
    <property type="entry name" value="2,3-Dihydroxybiphenyl 1,2-Dioxygenase, domain 1"/>
    <property type="match status" value="1"/>
</dbReference>
<evidence type="ECO:0000256" key="1">
    <source>
        <dbReference type="SAM" id="MobiDB-lite"/>
    </source>
</evidence>
<dbReference type="Proteomes" id="UP000604117">
    <property type="component" value="Unassembled WGS sequence"/>
</dbReference>
<dbReference type="EMBL" id="BONE01000009">
    <property type="protein sequence ID" value="GIF72105.1"/>
    <property type="molecule type" value="Genomic_DNA"/>
</dbReference>
<dbReference type="Pfam" id="PF00903">
    <property type="entry name" value="Glyoxalase"/>
    <property type="match status" value="1"/>
</dbReference>
<dbReference type="InterPro" id="IPR004360">
    <property type="entry name" value="Glyas_Fos-R_dOase_dom"/>
</dbReference>
<feature type="domain" description="VOC" evidence="2">
    <location>
        <begin position="17"/>
        <end position="128"/>
    </location>
</feature>
<dbReference type="SUPFAM" id="SSF54593">
    <property type="entry name" value="Glyoxalase/Bleomycin resistance protein/Dihydroxybiphenyl dioxygenase"/>
    <property type="match status" value="1"/>
</dbReference>
<accession>A0ABQ4CLG3</accession>
<evidence type="ECO:0000313" key="3">
    <source>
        <dbReference type="EMBL" id="GIF72105.1"/>
    </source>
</evidence>
<evidence type="ECO:0000259" key="2">
    <source>
        <dbReference type="PROSITE" id="PS51819"/>
    </source>
</evidence>
<dbReference type="RefSeq" id="WP_203711561.1">
    <property type="nucleotide sequence ID" value="NZ_BONE01000009.1"/>
</dbReference>
<proteinExistence type="predicted"/>
<dbReference type="PANTHER" id="PTHR33993">
    <property type="entry name" value="GLYOXALASE-RELATED"/>
    <property type="match status" value="1"/>
</dbReference>